<dbReference type="Proteomes" id="UP001431209">
    <property type="component" value="Unassembled WGS sequence"/>
</dbReference>
<dbReference type="GO" id="GO:0004674">
    <property type="term" value="F:protein serine/threonine kinase activity"/>
    <property type="evidence" value="ECO:0007669"/>
    <property type="project" value="UniProtKB-KW"/>
</dbReference>
<dbReference type="InterPro" id="IPR050117">
    <property type="entry name" value="MAPK"/>
</dbReference>
<evidence type="ECO:0000256" key="2">
    <source>
        <dbReference type="ARBA" id="ARBA00022679"/>
    </source>
</evidence>
<keyword evidence="10" id="KW-1185">Reference proteome</keyword>
<keyword evidence="1 7" id="KW-0723">Serine/threonine-protein kinase</keyword>
<dbReference type="PROSITE" id="PS00108">
    <property type="entry name" value="PROTEIN_KINASE_ST"/>
    <property type="match status" value="1"/>
</dbReference>
<keyword evidence="3 6" id="KW-0547">Nucleotide-binding</keyword>
<dbReference type="InterPro" id="IPR017441">
    <property type="entry name" value="Protein_kinase_ATP_BS"/>
</dbReference>
<dbReference type="Pfam" id="PF00069">
    <property type="entry name" value="Pkinase"/>
    <property type="match status" value="1"/>
</dbReference>
<dbReference type="SMART" id="SM00220">
    <property type="entry name" value="S_TKc"/>
    <property type="match status" value="1"/>
</dbReference>
<evidence type="ECO:0000259" key="8">
    <source>
        <dbReference type="PROSITE" id="PS50011"/>
    </source>
</evidence>
<proteinExistence type="inferred from homology"/>
<evidence type="ECO:0000256" key="7">
    <source>
        <dbReference type="RuleBase" id="RU000304"/>
    </source>
</evidence>
<evidence type="ECO:0000313" key="9">
    <source>
        <dbReference type="EMBL" id="KAL0480243.1"/>
    </source>
</evidence>
<dbReference type="InterPro" id="IPR000719">
    <property type="entry name" value="Prot_kinase_dom"/>
</dbReference>
<name>A0AAW2YS72_9EUKA</name>
<sequence>MTNYNQEINFASPTHSASNVSPLIKTEYVTTNVCGNMFTLPKRYEVTGAVGKGGYGTVVSAIDHKTKENVAIKKIVNLFEQDRNYQKRILREIKILRHLCGRDNIICLRDLVPPPSFEEMKDVYIVTDLMDSDMDALLRSRQFTDEAVRYFLFQILSGVKVMHSANIIHRDIKPKNILLDKKDYNMRICDFGLSRAIDSEYPFSSKYVVSRWYRAPEVILYWDKLSKAIDIWSVGCILAEMLDGKVLFQGKDFNHQLSLILAVTGSPSEKELRGCKEGIAFYRQNYPNKIPKRKLSDMYPKANPLAIKLLERMLEWDPERRITVEEALQHPYFEKMHPDGEEDEEEDDYCEPFNYNFTEDCKTEDIKKIIYEEISELQDEETDPMEDDSD</sequence>
<dbReference type="Gene3D" id="1.10.510.10">
    <property type="entry name" value="Transferase(Phosphotransferase) domain 1"/>
    <property type="match status" value="1"/>
</dbReference>
<dbReference type="AlphaFoldDB" id="A0AAW2YS72"/>
<evidence type="ECO:0000313" key="10">
    <source>
        <dbReference type="Proteomes" id="UP001431209"/>
    </source>
</evidence>
<dbReference type="SUPFAM" id="SSF56112">
    <property type="entry name" value="Protein kinase-like (PK-like)"/>
    <property type="match status" value="1"/>
</dbReference>
<evidence type="ECO:0000256" key="6">
    <source>
        <dbReference type="PROSITE-ProRule" id="PRU10141"/>
    </source>
</evidence>
<gene>
    <name evidence="9" type="ORF">AKO1_002805</name>
</gene>
<dbReference type="Gene3D" id="3.30.200.20">
    <property type="entry name" value="Phosphorylase Kinase, domain 1"/>
    <property type="match status" value="1"/>
</dbReference>
<reference evidence="9 10" key="1">
    <citation type="submission" date="2024-03" db="EMBL/GenBank/DDBJ databases">
        <title>The Acrasis kona genome and developmental transcriptomes reveal deep origins of eukaryotic multicellular pathways.</title>
        <authorList>
            <person name="Sheikh S."/>
            <person name="Fu C.-J."/>
            <person name="Brown M.W."/>
            <person name="Baldauf S.L."/>
        </authorList>
    </citation>
    <scope>NUCLEOTIDE SEQUENCE [LARGE SCALE GENOMIC DNA]</scope>
    <source>
        <strain evidence="9 10">ATCC MYA-3509</strain>
    </source>
</reference>
<evidence type="ECO:0000256" key="4">
    <source>
        <dbReference type="ARBA" id="ARBA00022777"/>
    </source>
</evidence>
<organism evidence="9 10">
    <name type="scientific">Acrasis kona</name>
    <dbReference type="NCBI Taxonomy" id="1008807"/>
    <lineage>
        <taxon>Eukaryota</taxon>
        <taxon>Discoba</taxon>
        <taxon>Heterolobosea</taxon>
        <taxon>Tetramitia</taxon>
        <taxon>Eutetramitia</taxon>
        <taxon>Acrasidae</taxon>
        <taxon>Acrasis</taxon>
    </lineage>
</organism>
<keyword evidence="5 6" id="KW-0067">ATP-binding</keyword>
<dbReference type="PROSITE" id="PS00107">
    <property type="entry name" value="PROTEIN_KINASE_ATP"/>
    <property type="match status" value="1"/>
</dbReference>
<evidence type="ECO:0000256" key="5">
    <source>
        <dbReference type="ARBA" id="ARBA00022840"/>
    </source>
</evidence>
<accession>A0AAW2YS72</accession>
<dbReference type="PROSITE" id="PS50011">
    <property type="entry name" value="PROTEIN_KINASE_DOM"/>
    <property type="match status" value="1"/>
</dbReference>
<dbReference type="FunFam" id="1.10.510.10:FF:000040">
    <property type="entry name" value="Mitogen-activated protein kinase"/>
    <property type="match status" value="1"/>
</dbReference>
<evidence type="ECO:0000256" key="3">
    <source>
        <dbReference type="ARBA" id="ARBA00022741"/>
    </source>
</evidence>
<feature type="binding site" evidence="6">
    <location>
        <position position="74"/>
    </location>
    <ligand>
        <name>ATP</name>
        <dbReference type="ChEBI" id="CHEBI:30616"/>
    </ligand>
</feature>
<feature type="domain" description="Protein kinase" evidence="8">
    <location>
        <begin position="44"/>
        <end position="333"/>
    </location>
</feature>
<dbReference type="InterPro" id="IPR011009">
    <property type="entry name" value="Kinase-like_dom_sf"/>
</dbReference>
<dbReference type="CDD" id="cd07834">
    <property type="entry name" value="STKc_MAPK"/>
    <property type="match status" value="1"/>
</dbReference>
<comment type="caution">
    <text evidence="9">The sequence shown here is derived from an EMBL/GenBank/DDBJ whole genome shotgun (WGS) entry which is preliminary data.</text>
</comment>
<keyword evidence="4 9" id="KW-0418">Kinase</keyword>
<dbReference type="FunFam" id="3.30.200.20:FF:000046">
    <property type="entry name" value="Mitogen-activated protein kinase"/>
    <property type="match status" value="1"/>
</dbReference>
<dbReference type="EMBL" id="JAOPGA020000645">
    <property type="protein sequence ID" value="KAL0480243.1"/>
    <property type="molecule type" value="Genomic_DNA"/>
</dbReference>
<dbReference type="InterPro" id="IPR008271">
    <property type="entry name" value="Ser/Thr_kinase_AS"/>
</dbReference>
<protein>
    <submittedName>
        <fullName evidence="9">Mitogen-activated protein kinase</fullName>
    </submittedName>
</protein>
<keyword evidence="2" id="KW-0808">Transferase</keyword>
<dbReference type="PANTHER" id="PTHR24055">
    <property type="entry name" value="MITOGEN-ACTIVATED PROTEIN KINASE"/>
    <property type="match status" value="1"/>
</dbReference>
<evidence type="ECO:0000256" key="1">
    <source>
        <dbReference type="ARBA" id="ARBA00022527"/>
    </source>
</evidence>
<comment type="similarity">
    <text evidence="7">Belongs to the protein kinase superfamily.</text>
</comment>
<dbReference type="GO" id="GO:0005524">
    <property type="term" value="F:ATP binding"/>
    <property type="evidence" value="ECO:0007669"/>
    <property type="project" value="UniProtKB-UniRule"/>
</dbReference>